<accession>A0ABQ0GQG5</accession>
<evidence type="ECO:0000313" key="3">
    <source>
        <dbReference type="Proteomes" id="UP001628179"/>
    </source>
</evidence>
<dbReference type="Proteomes" id="UP001628179">
    <property type="component" value="Unassembled WGS sequence"/>
</dbReference>
<dbReference type="GeneID" id="98180946"/>
<dbReference type="RefSeq" id="XP_070921724.1">
    <property type="nucleotide sequence ID" value="XM_071065623.1"/>
</dbReference>
<proteinExistence type="predicted"/>
<keyword evidence="3" id="KW-1185">Reference proteome</keyword>
<name>A0ABQ0GQG5_9PEZI</name>
<organism evidence="2 3">
    <name type="scientific">Madurella fahalii</name>
    <dbReference type="NCBI Taxonomy" id="1157608"/>
    <lineage>
        <taxon>Eukaryota</taxon>
        <taxon>Fungi</taxon>
        <taxon>Dikarya</taxon>
        <taxon>Ascomycota</taxon>
        <taxon>Pezizomycotina</taxon>
        <taxon>Sordariomycetes</taxon>
        <taxon>Sordariomycetidae</taxon>
        <taxon>Sordariales</taxon>
        <taxon>Sordariales incertae sedis</taxon>
        <taxon>Madurella</taxon>
    </lineage>
</organism>
<dbReference type="EMBL" id="BAAFSV010000006">
    <property type="protein sequence ID" value="GAB1319994.1"/>
    <property type="molecule type" value="Genomic_DNA"/>
</dbReference>
<gene>
    <name evidence="2" type="ORF">MFIFM68171_10204</name>
</gene>
<evidence type="ECO:0000256" key="1">
    <source>
        <dbReference type="SAM" id="MobiDB-lite"/>
    </source>
</evidence>
<protein>
    <submittedName>
        <fullName evidence="2">Uncharacterized protein</fullName>
    </submittedName>
</protein>
<reference evidence="2 3" key="1">
    <citation type="submission" date="2024-09" db="EMBL/GenBank/DDBJ databases">
        <title>Itraconazole resistance in Madurella fahalii resulting from another homologue of gene encoding cytochrome P450 14-alpha sterol demethylase (CYP51).</title>
        <authorList>
            <person name="Yoshioka I."/>
            <person name="Fahal A.H."/>
            <person name="Kaneko S."/>
            <person name="Yaguchi T."/>
        </authorList>
    </citation>
    <scope>NUCLEOTIDE SEQUENCE [LARGE SCALE GENOMIC DNA]</scope>
    <source>
        <strain evidence="2 3">IFM 68171</strain>
    </source>
</reference>
<comment type="caution">
    <text evidence="2">The sequence shown here is derived from an EMBL/GenBank/DDBJ whole genome shotgun (WGS) entry which is preliminary data.</text>
</comment>
<feature type="compositionally biased region" description="Acidic residues" evidence="1">
    <location>
        <begin position="181"/>
        <end position="196"/>
    </location>
</feature>
<evidence type="ECO:0000313" key="2">
    <source>
        <dbReference type="EMBL" id="GAB1319994.1"/>
    </source>
</evidence>
<feature type="region of interest" description="Disordered" evidence="1">
    <location>
        <begin position="181"/>
        <end position="230"/>
    </location>
</feature>
<sequence>MDGCRFFLLQTPCMVSEIPSMMGRIVAYKLEPLRKTSSPASSPESSVSTSRKDVLLAATDNGLRLSLGMLFGIDSMTSGGPSTVASNSTRPGSRLAAAAGGLPPIIPSELADPIIEPSHKVRGSMQQTMRVEQEHIFTISYSLVKVAYHLSKWSRRVAAASIRVGPPTVAKPNELAFLVDMDDEGDQDSEDDEDEGSGSCREGDGDESDGDSDRDRTEQEMNAPYLTLDI</sequence>